<accession>A0A845DA37</accession>
<evidence type="ECO:0000313" key="1">
    <source>
        <dbReference type="EMBL" id="MYE38319.1"/>
    </source>
</evidence>
<name>A0A845DA37_9BACT</name>
<sequence length="109" mass="12797">MKYRELNKMINGIKVKEKKIKSLRAFGLVQAEMDASLYKLIHEFSISTEEIVLPEEIQEYMENLLESGDQLLLVCNDTHHYCVAEEINSADEIPQEIYDTFRRWVNGEE</sequence>
<reference evidence="1 2" key="1">
    <citation type="submission" date="2019-09" db="EMBL/GenBank/DDBJ databases">
        <title>Characterisation of the sponge microbiome using genome-centric metagenomics.</title>
        <authorList>
            <person name="Engelberts J.P."/>
            <person name="Robbins S.J."/>
            <person name="De Goeij J.M."/>
            <person name="Aranda M."/>
            <person name="Bell S.C."/>
            <person name="Webster N.S."/>
        </authorList>
    </citation>
    <scope>NUCLEOTIDE SEQUENCE [LARGE SCALE GENOMIC DNA]</scope>
    <source>
        <strain evidence="1">SB0662_bin_43</strain>
    </source>
</reference>
<evidence type="ECO:0000313" key="2">
    <source>
        <dbReference type="Proteomes" id="UP000449092"/>
    </source>
</evidence>
<dbReference type="AlphaFoldDB" id="A0A845DA37"/>
<dbReference type="EMBL" id="VXOY01000019">
    <property type="protein sequence ID" value="MYE38319.1"/>
    <property type="molecule type" value="Genomic_DNA"/>
</dbReference>
<organism evidence="1 2">
    <name type="scientific">Candidatus Spechtbacteria bacterium SB0662_bin_43</name>
    <dbReference type="NCBI Taxonomy" id="2604897"/>
    <lineage>
        <taxon>Bacteria</taxon>
        <taxon>Candidatus Spechtiibacteriota</taxon>
    </lineage>
</organism>
<comment type="caution">
    <text evidence="1">The sequence shown here is derived from an EMBL/GenBank/DDBJ whole genome shotgun (WGS) entry which is preliminary data.</text>
</comment>
<dbReference type="Proteomes" id="UP000449092">
    <property type="component" value="Unassembled WGS sequence"/>
</dbReference>
<protein>
    <submittedName>
        <fullName evidence="1">Uncharacterized protein</fullName>
    </submittedName>
</protein>
<gene>
    <name evidence="1" type="ORF">F4X82_02255</name>
</gene>
<proteinExistence type="predicted"/>